<evidence type="ECO:0000313" key="1">
    <source>
        <dbReference type="EMBL" id="GAH88626.1"/>
    </source>
</evidence>
<dbReference type="EMBL" id="BARU01038858">
    <property type="protein sequence ID" value="GAH88626.1"/>
    <property type="molecule type" value="Genomic_DNA"/>
</dbReference>
<proteinExistence type="predicted"/>
<name>X1J1R8_9ZZZZ</name>
<feature type="non-terminal residue" evidence="1">
    <location>
        <position position="1"/>
    </location>
</feature>
<feature type="non-terminal residue" evidence="1">
    <location>
        <position position="243"/>
    </location>
</feature>
<gene>
    <name evidence="1" type="ORF">S03H2_60320</name>
</gene>
<comment type="caution">
    <text evidence="1">The sequence shown here is derived from an EMBL/GenBank/DDBJ whole genome shotgun (WGS) entry which is preliminary data.</text>
</comment>
<reference evidence="1" key="1">
    <citation type="journal article" date="2014" name="Front. Microbiol.">
        <title>High frequency of phylogenetically diverse reductive dehalogenase-homologous genes in deep subseafloor sedimentary metagenomes.</title>
        <authorList>
            <person name="Kawai M."/>
            <person name="Futagami T."/>
            <person name="Toyoda A."/>
            <person name="Takaki Y."/>
            <person name="Nishi S."/>
            <person name="Hori S."/>
            <person name="Arai W."/>
            <person name="Tsubouchi T."/>
            <person name="Morono Y."/>
            <person name="Uchiyama I."/>
            <person name="Ito T."/>
            <person name="Fujiyama A."/>
            <person name="Inagaki F."/>
            <person name="Takami H."/>
        </authorList>
    </citation>
    <scope>NUCLEOTIDE SEQUENCE</scope>
    <source>
        <strain evidence="1">Expedition CK06-06</strain>
    </source>
</reference>
<protein>
    <submittedName>
        <fullName evidence="1">Uncharacterized protein</fullName>
    </submittedName>
</protein>
<organism evidence="1">
    <name type="scientific">marine sediment metagenome</name>
    <dbReference type="NCBI Taxonomy" id="412755"/>
    <lineage>
        <taxon>unclassified sequences</taxon>
        <taxon>metagenomes</taxon>
        <taxon>ecological metagenomes</taxon>
    </lineage>
</organism>
<dbReference type="AlphaFoldDB" id="X1J1R8"/>
<sequence length="243" mass="27690">SPPQSFYESVIKTSYERAVECRALGEKCVDSLIYLFGRELGMILAQQYGLTSALLDATADPEVALFFATHEAPFYWFIGCSNDLGVIYRWPRKHAFVGEDVFKPLERKNFQSVGLSFKCFVEQSKGLETWQDDASWVITDKVSRKLIHINILSEERALDALSFPEGSFEQSRLGRQNGAFLEPILHPVGADAVNDQQYPQKLSLEVIGDLLKTHEGEAFYFQHSKDPLDLDPIDKFYLWPIQE</sequence>
<accession>X1J1R8</accession>